<dbReference type="EMBL" id="BAAAQD010000037">
    <property type="protein sequence ID" value="GAA1566144.1"/>
    <property type="molecule type" value="Genomic_DNA"/>
</dbReference>
<dbReference type="InterPro" id="IPR015424">
    <property type="entry name" value="PyrdxlP-dep_Trfase"/>
</dbReference>
<dbReference type="InterPro" id="IPR015421">
    <property type="entry name" value="PyrdxlP-dep_Trfase_major"/>
</dbReference>
<evidence type="ECO:0000256" key="6">
    <source>
        <dbReference type="RuleBase" id="RU000382"/>
    </source>
</evidence>
<dbReference type="Pfam" id="PF00282">
    <property type="entry name" value="Pyridoxal_deC"/>
    <property type="match status" value="1"/>
</dbReference>
<evidence type="ECO:0000313" key="8">
    <source>
        <dbReference type="EMBL" id="GAA1566144.1"/>
    </source>
</evidence>
<evidence type="ECO:0000256" key="2">
    <source>
        <dbReference type="ARBA" id="ARBA00009533"/>
    </source>
</evidence>
<keyword evidence="9" id="KW-1185">Reference proteome</keyword>
<organism evidence="8 9">
    <name type="scientific">Dactylosporangium maewongense</name>
    <dbReference type="NCBI Taxonomy" id="634393"/>
    <lineage>
        <taxon>Bacteria</taxon>
        <taxon>Bacillati</taxon>
        <taxon>Actinomycetota</taxon>
        <taxon>Actinomycetes</taxon>
        <taxon>Micromonosporales</taxon>
        <taxon>Micromonosporaceae</taxon>
        <taxon>Dactylosporangium</taxon>
    </lineage>
</organism>
<name>A0ABN2CX33_9ACTN</name>
<evidence type="ECO:0000256" key="4">
    <source>
        <dbReference type="ARBA" id="ARBA00022898"/>
    </source>
</evidence>
<dbReference type="InterPro" id="IPR051151">
    <property type="entry name" value="Group_II_Decarboxylase"/>
</dbReference>
<dbReference type="InterPro" id="IPR002129">
    <property type="entry name" value="PyrdxlP-dep_de-COase"/>
</dbReference>
<dbReference type="Gene3D" id="3.40.640.10">
    <property type="entry name" value="Type I PLP-dependent aspartate aminotransferase-like (Major domain)"/>
    <property type="match status" value="1"/>
</dbReference>
<evidence type="ECO:0000313" key="9">
    <source>
        <dbReference type="Proteomes" id="UP001501470"/>
    </source>
</evidence>
<accession>A0ABN2CX33</accession>
<feature type="region of interest" description="Disordered" evidence="7">
    <location>
        <begin position="375"/>
        <end position="421"/>
    </location>
</feature>
<keyword evidence="3" id="KW-0210">Decarboxylase</keyword>
<sequence>MNGRHPPPGPVASLLAARDTRRATAIGEPYATDLDRVAAVASMLRHALRAEQDIGLGPTVGWFADQVVSQVAELLQAPPRGWQGAVCDSLTAATIRTLLPLRQAEPGLVLYRSAAGHPHVAAAAHILGLDTVAVAADRRGVLNPAQLAAEIRHRRPSAATVVATLGTPATGALDDVAAIRAAIDALPIAAHLHVDAPLEGLALAARAVPQTPVGFAAGADSMVVAGDQFLPVPLPCAVAVRRTAGPAAAASPTPAVPSPADLSDAADAVGRYGLGSGHAAVLLWQVLHEYGIDGLVRRARRSDALAGYTLRRLRELPWPGWRHPGSMTVLLQPPSELLRRRWSLPVAAGWARIVCVPGVTEAHIDRFVAELRHEPPPAPAAASVSAGPISEPNPGHGGPGAAAATDLPASRTAGLRQSRAA</sequence>
<protein>
    <submittedName>
        <fullName evidence="8">Uncharacterized protein</fullName>
    </submittedName>
</protein>
<evidence type="ECO:0000256" key="1">
    <source>
        <dbReference type="ARBA" id="ARBA00001933"/>
    </source>
</evidence>
<gene>
    <name evidence="8" type="ORF">GCM10009827_104780</name>
</gene>
<dbReference type="PANTHER" id="PTHR46101:SF2">
    <property type="entry name" value="SERINE DECARBOXYLASE"/>
    <property type="match status" value="1"/>
</dbReference>
<comment type="similarity">
    <text evidence="2 6">Belongs to the group II decarboxylase family.</text>
</comment>
<dbReference type="RefSeq" id="WP_344513156.1">
    <property type="nucleotide sequence ID" value="NZ_BAAAQD010000037.1"/>
</dbReference>
<reference evidence="8 9" key="1">
    <citation type="journal article" date="2019" name="Int. J. Syst. Evol. Microbiol.">
        <title>The Global Catalogue of Microorganisms (GCM) 10K type strain sequencing project: providing services to taxonomists for standard genome sequencing and annotation.</title>
        <authorList>
            <consortium name="The Broad Institute Genomics Platform"/>
            <consortium name="The Broad Institute Genome Sequencing Center for Infectious Disease"/>
            <person name="Wu L."/>
            <person name="Ma J."/>
        </authorList>
    </citation>
    <scope>NUCLEOTIDE SEQUENCE [LARGE SCALE GENOMIC DNA]</scope>
    <source>
        <strain evidence="8 9">JCM 15933</strain>
    </source>
</reference>
<comment type="caution">
    <text evidence="8">The sequence shown here is derived from an EMBL/GenBank/DDBJ whole genome shotgun (WGS) entry which is preliminary data.</text>
</comment>
<keyword evidence="5 6" id="KW-0456">Lyase</keyword>
<dbReference type="SUPFAM" id="SSF53383">
    <property type="entry name" value="PLP-dependent transferases"/>
    <property type="match status" value="1"/>
</dbReference>
<evidence type="ECO:0000256" key="7">
    <source>
        <dbReference type="SAM" id="MobiDB-lite"/>
    </source>
</evidence>
<proteinExistence type="inferred from homology"/>
<evidence type="ECO:0000256" key="5">
    <source>
        <dbReference type="ARBA" id="ARBA00023239"/>
    </source>
</evidence>
<dbReference type="Proteomes" id="UP001501470">
    <property type="component" value="Unassembled WGS sequence"/>
</dbReference>
<evidence type="ECO:0000256" key="3">
    <source>
        <dbReference type="ARBA" id="ARBA00022793"/>
    </source>
</evidence>
<dbReference type="PANTHER" id="PTHR46101">
    <property type="match status" value="1"/>
</dbReference>
<comment type="cofactor">
    <cofactor evidence="1 6">
        <name>pyridoxal 5'-phosphate</name>
        <dbReference type="ChEBI" id="CHEBI:597326"/>
    </cofactor>
</comment>
<keyword evidence="4 6" id="KW-0663">Pyridoxal phosphate</keyword>